<dbReference type="OrthoDB" id="7226109at2"/>
<dbReference type="InterPro" id="IPR036629">
    <property type="entry name" value="YjbJ_sf"/>
</dbReference>
<organism evidence="2 3">
    <name type="scientific">Sphingomonas jeddahensis</name>
    <dbReference type="NCBI Taxonomy" id="1915074"/>
    <lineage>
        <taxon>Bacteria</taxon>
        <taxon>Pseudomonadati</taxon>
        <taxon>Pseudomonadota</taxon>
        <taxon>Alphaproteobacteria</taxon>
        <taxon>Sphingomonadales</taxon>
        <taxon>Sphingomonadaceae</taxon>
        <taxon>Sphingomonas</taxon>
    </lineage>
</organism>
<name>A0A1V2EYK8_9SPHN</name>
<evidence type="ECO:0000313" key="3">
    <source>
        <dbReference type="Proteomes" id="UP000188729"/>
    </source>
</evidence>
<dbReference type="SUPFAM" id="SSF69047">
    <property type="entry name" value="Hypothetical protein YjbJ"/>
    <property type="match status" value="1"/>
</dbReference>
<gene>
    <name evidence="2" type="ORF">SPHI_08060</name>
</gene>
<comment type="caution">
    <text evidence="2">The sequence shown here is derived from an EMBL/GenBank/DDBJ whole genome shotgun (WGS) entry which is preliminary data.</text>
</comment>
<dbReference type="EMBL" id="MPSB01000002">
    <property type="protein sequence ID" value="ONF97368.1"/>
    <property type="molecule type" value="Genomic_DNA"/>
</dbReference>
<dbReference type="Proteomes" id="UP000188729">
    <property type="component" value="Unassembled WGS sequence"/>
</dbReference>
<proteinExistence type="predicted"/>
<evidence type="ECO:0000256" key="1">
    <source>
        <dbReference type="SAM" id="MobiDB-lite"/>
    </source>
</evidence>
<dbReference type="STRING" id="1915074.SPHI_08060"/>
<evidence type="ECO:0000313" key="2">
    <source>
        <dbReference type="EMBL" id="ONF97368.1"/>
    </source>
</evidence>
<dbReference type="RefSeq" id="WP_076743565.1">
    <property type="nucleotide sequence ID" value="NZ_MPSB01000002.1"/>
</dbReference>
<reference evidence="2 3" key="1">
    <citation type="submission" date="2016-11" db="EMBL/GenBank/DDBJ databases">
        <title>Genome sequence of Sphingomonas jeddahensis G39.</title>
        <authorList>
            <person name="Poehlein A."/>
            <person name="Wuebbeler J.H."/>
            <person name="Steinbuechel A."/>
            <person name="Daniel R."/>
        </authorList>
    </citation>
    <scope>NUCLEOTIDE SEQUENCE [LARGE SCALE GENOMIC DNA]</scope>
    <source>
        <strain evidence="2 3">G39</strain>
    </source>
</reference>
<dbReference type="AlphaFoldDB" id="A0A1V2EYK8"/>
<accession>A0A1V2EYK8</accession>
<protein>
    <submittedName>
        <fullName evidence="2">CsbD-like protein</fullName>
    </submittedName>
</protein>
<feature type="region of interest" description="Disordered" evidence="1">
    <location>
        <begin position="1"/>
        <end position="53"/>
    </location>
</feature>
<feature type="compositionally biased region" description="Basic and acidic residues" evidence="1">
    <location>
        <begin position="23"/>
        <end position="40"/>
    </location>
</feature>
<sequence length="66" mass="6900">MGELTDKIKGNVNEAVGKAKQAMADKDPATRTARDDRLEAEGAGQELKGKGQQFAGKVKGALGDDI</sequence>
<keyword evidence="3" id="KW-1185">Reference proteome</keyword>